<proteinExistence type="predicted"/>
<keyword evidence="4 6" id="KW-0472">Membrane</keyword>
<evidence type="ECO:0000313" key="7">
    <source>
        <dbReference type="EMBL" id="EJT50205.1"/>
    </source>
</evidence>
<feature type="transmembrane region" description="Helical" evidence="6">
    <location>
        <begin position="513"/>
        <end position="536"/>
    </location>
</feature>
<sequence>MCDFDGASKAAFDGEPFTLDSETGYRTSAGRSSGASGCWFVGTGVTIEGRGIWKPNTPEPHDPPDPVHAFLYQTNQEFRTVLDTENFFNVSADNTTLLDTRGKELRSYELRFTITPDSQLEFHNMTVDVPVRTQAPNREALEKQAVYVPVIQDGNVNPTMSLGFTTKSDQFRDMWAKRTNSTTAPSPYDSTVPRFVQPSGAQQPASQAAQSPQTPDQSQESTAGENQEPQASEQAQPNDSPNQPNRSEQPASSRAQAATSAAQPQSSQQESSQGSPGAEQQPTQSRQQQSPKSAGQQTPKSSAGQSLSQPAAPAASSSHALPQADNDGMVIDWTQVGRRDDHSRHTKRLDIPHEIVDNVLMLKNGTELSYKVPISTTLIRVYGPVGMNRTAYGSQCYADLDPVPSWWVNGSFPLSASQKAMREDNRTLFLLPVDPDVRTTVRVGPLGLDATCYVSGFSSYPFHYNYTLPDLVAINGTAANKTVPPTIMQSSDLPVATGANSASASSRSNKTGMIVGVVVGVVGGLILLALLAWFCLRRRKSDEPDDIDPYLISEKDLYRNASWAPEGNDHPPPAPVSSGGENRPRGPRVVQEEDADDVVEYLPPRYRERTLPTTPEPASTPPLSTPDLGSSHENSTFLPVPEGVGGPTLKEEYMKNMGIAPGALESPSDKRAPTHSSSESEQGTPLRKRAYGRLFGSGPPSEAGPSQTKDWKDDVKDREGLPS</sequence>
<dbReference type="GeneID" id="25984020"/>
<accession>J4UFP4</accession>
<feature type="compositionally biased region" description="Low complexity" evidence="5">
    <location>
        <begin position="249"/>
        <end position="291"/>
    </location>
</feature>
<dbReference type="HOGENOM" id="CLU_413992_0_0_1"/>
<feature type="compositionally biased region" description="Polar residues" evidence="5">
    <location>
        <begin position="627"/>
        <end position="637"/>
    </location>
</feature>
<feature type="compositionally biased region" description="Basic and acidic residues" evidence="5">
    <location>
        <begin position="709"/>
        <end position="723"/>
    </location>
</feature>
<dbReference type="KEGG" id="tasa:A1Q1_00506"/>
<feature type="region of interest" description="Disordered" evidence="5">
    <location>
        <begin position="562"/>
        <end position="645"/>
    </location>
</feature>
<keyword evidence="3 6" id="KW-1133">Transmembrane helix</keyword>
<protein>
    <submittedName>
        <fullName evidence="7">Uncharacterized protein</fullName>
    </submittedName>
</protein>
<dbReference type="EMBL" id="ALBS01000124">
    <property type="protein sequence ID" value="EJT50205.1"/>
    <property type="molecule type" value="Genomic_DNA"/>
</dbReference>
<comment type="subcellular location">
    <subcellularLocation>
        <location evidence="1">Membrane</location>
        <topology evidence="1">Single-pass membrane protein</topology>
    </subcellularLocation>
</comment>
<evidence type="ECO:0000313" key="8">
    <source>
        <dbReference type="Proteomes" id="UP000002748"/>
    </source>
</evidence>
<dbReference type="InterPro" id="IPR051694">
    <property type="entry name" value="Immunoregulatory_rcpt-like"/>
</dbReference>
<dbReference type="Proteomes" id="UP000002748">
    <property type="component" value="Unassembled WGS sequence"/>
</dbReference>
<feature type="compositionally biased region" description="Polar residues" evidence="5">
    <location>
        <begin position="179"/>
        <end position="189"/>
    </location>
</feature>
<dbReference type="RefSeq" id="XP_014181296.1">
    <property type="nucleotide sequence ID" value="XM_014325821.1"/>
</dbReference>
<feature type="compositionally biased region" description="Polar residues" evidence="5">
    <location>
        <begin position="220"/>
        <end position="248"/>
    </location>
</feature>
<feature type="compositionally biased region" description="Low complexity" evidence="5">
    <location>
        <begin position="197"/>
        <end position="219"/>
    </location>
</feature>
<evidence type="ECO:0000256" key="5">
    <source>
        <dbReference type="SAM" id="MobiDB-lite"/>
    </source>
</evidence>
<reference evidence="7 8" key="1">
    <citation type="journal article" date="2012" name="Eukaryot. Cell">
        <title>Draft genome sequence of CBS 2479, the standard type strain of Trichosporon asahii.</title>
        <authorList>
            <person name="Yang R.Y."/>
            <person name="Li H.T."/>
            <person name="Zhu H."/>
            <person name="Zhou G.P."/>
            <person name="Wang M."/>
            <person name="Wang L."/>
        </authorList>
    </citation>
    <scope>NUCLEOTIDE SEQUENCE [LARGE SCALE GENOMIC DNA]</scope>
    <source>
        <strain evidence="8">ATCC 90039 / CBS 2479 / JCM 2466 / KCTC 7840 / NCYC 2677 / UAMH 7654</strain>
    </source>
</reference>
<evidence type="ECO:0000256" key="3">
    <source>
        <dbReference type="ARBA" id="ARBA00022989"/>
    </source>
</evidence>
<dbReference type="GO" id="GO:0016020">
    <property type="term" value="C:membrane"/>
    <property type="evidence" value="ECO:0007669"/>
    <property type="project" value="UniProtKB-SubCell"/>
</dbReference>
<feature type="compositionally biased region" description="Low complexity" evidence="5">
    <location>
        <begin position="301"/>
        <end position="324"/>
    </location>
</feature>
<feature type="region of interest" description="Disordered" evidence="5">
    <location>
        <begin position="487"/>
        <end position="507"/>
    </location>
</feature>
<dbReference type="VEuPathDB" id="FungiDB:A1Q1_00506"/>
<feature type="compositionally biased region" description="Polar residues" evidence="5">
    <location>
        <begin position="674"/>
        <end position="683"/>
    </location>
</feature>
<feature type="region of interest" description="Disordered" evidence="5">
    <location>
        <begin position="660"/>
        <end position="723"/>
    </location>
</feature>
<dbReference type="GO" id="GO:0071944">
    <property type="term" value="C:cell periphery"/>
    <property type="evidence" value="ECO:0007669"/>
    <property type="project" value="UniProtKB-ARBA"/>
</dbReference>
<comment type="caution">
    <text evidence="7">The sequence shown here is derived from an EMBL/GenBank/DDBJ whole genome shotgun (WGS) entry which is preliminary data.</text>
</comment>
<name>J4UFP4_TRIAS</name>
<dbReference type="AlphaFoldDB" id="J4UFP4"/>
<dbReference type="PANTHER" id="PTHR15549">
    <property type="entry name" value="PAIRED IMMUNOGLOBULIN-LIKE TYPE 2 RECEPTOR"/>
    <property type="match status" value="1"/>
</dbReference>
<keyword evidence="2 6" id="KW-0812">Transmembrane</keyword>
<organism evidence="7 8">
    <name type="scientific">Trichosporon asahii var. asahii (strain ATCC 90039 / CBS 2479 / JCM 2466 / KCTC 7840 / NBRC 103889/ NCYC 2677 / UAMH 7654)</name>
    <name type="common">Yeast</name>
    <dbReference type="NCBI Taxonomy" id="1186058"/>
    <lineage>
        <taxon>Eukaryota</taxon>
        <taxon>Fungi</taxon>
        <taxon>Dikarya</taxon>
        <taxon>Basidiomycota</taxon>
        <taxon>Agaricomycotina</taxon>
        <taxon>Tremellomycetes</taxon>
        <taxon>Trichosporonales</taxon>
        <taxon>Trichosporonaceae</taxon>
        <taxon>Trichosporon</taxon>
    </lineage>
</organism>
<evidence type="ECO:0000256" key="2">
    <source>
        <dbReference type="ARBA" id="ARBA00022692"/>
    </source>
</evidence>
<evidence type="ECO:0000256" key="1">
    <source>
        <dbReference type="ARBA" id="ARBA00004167"/>
    </source>
</evidence>
<feature type="region of interest" description="Disordered" evidence="5">
    <location>
        <begin position="179"/>
        <end position="326"/>
    </location>
</feature>
<feature type="compositionally biased region" description="Pro residues" evidence="5">
    <location>
        <begin position="614"/>
        <end position="624"/>
    </location>
</feature>
<evidence type="ECO:0000256" key="6">
    <source>
        <dbReference type="SAM" id="Phobius"/>
    </source>
</evidence>
<gene>
    <name evidence="7" type="ORF">A1Q1_00506</name>
</gene>
<evidence type="ECO:0000256" key="4">
    <source>
        <dbReference type="ARBA" id="ARBA00023136"/>
    </source>
</evidence>